<gene>
    <name evidence="2" type="ORF">F1735_15630</name>
</gene>
<keyword evidence="3" id="KW-1185">Reference proteome</keyword>
<dbReference type="Pfam" id="PF13569">
    <property type="entry name" value="DUF4132"/>
    <property type="match status" value="1"/>
</dbReference>
<evidence type="ECO:0000259" key="1">
    <source>
        <dbReference type="Pfam" id="PF13569"/>
    </source>
</evidence>
<dbReference type="EMBL" id="WHJF01000037">
    <property type="protein sequence ID" value="NHZ63715.1"/>
    <property type="molecule type" value="Genomic_DNA"/>
</dbReference>
<dbReference type="InterPro" id="IPR025406">
    <property type="entry name" value="DUF4132"/>
</dbReference>
<reference evidence="2 3" key="1">
    <citation type="submission" date="2019-10" db="EMBL/GenBank/DDBJ databases">
        <title>Taxonomy of Antarctic Massilia spp.: description of Massilia rubra sp. nov., Massilia aquatica sp. nov., Massilia mucilaginosa sp. nov., Massilia frigida sp. nov. isolated from streams, lakes and regoliths.</title>
        <authorList>
            <person name="Holochova P."/>
            <person name="Sedlacek I."/>
            <person name="Kralova S."/>
            <person name="Maslanova I."/>
            <person name="Busse H.-J."/>
            <person name="Stankova E."/>
            <person name="Vrbovska V."/>
            <person name="Kovarovic V."/>
            <person name="Bartak M."/>
            <person name="Svec P."/>
            <person name="Pantucek R."/>
        </authorList>
    </citation>
    <scope>NUCLEOTIDE SEQUENCE [LARGE SCALE GENOMIC DNA]</scope>
    <source>
        <strain evidence="2 3">CCM 8694</strain>
    </source>
</reference>
<organism evidence="2 3">
    <name type="scientific">Massilia genomosp. 1</name>
    <dbReference type="NCBI Taxonomy" id="2609280"/>
    <lineage>
        <taxon>Bacteria</taxon>
        <taxon>Pseudomonadati</taxon>
        <taxon>Pseudomonadota</taxon>
        <taxon>Betaproteobacteria</taxon>
        <taxon>Burkholderiales</taxon>
        <taxon>Oxalobacteraceae</taxon>
        <taxon>Telluria group</taxon>
        <taxon>Massilia</taxon>
    </lineage>
</organism>
<sequence>MRVMPPSASIAPWLAAGALADMPPELAAHALPSRRHPGPPFCATSRERWVLFLTRMRENCTLQAGGDCAHQPVVIDTIERLAKRRQLGTPETDAVLLAMEKINEKNRPASEGCPFLDVLVADKGLPYAFDIMLRAQRICLEPVAGPDKNGHEVHANSGGARQFYGITDLALRAHLAHAPQQVWEQCVRMARDAAKELHTSTRPLLAALLPDAPELANELALTLQPETDDKGRAQWCGNYAWLIVYASSPEARRALRLWPRDEALRDDSFHQSPRAVATALQDRGTDAVDALKDGVRHAQTVQALACIGTPEAIMTLVQGHCALPPGYLGDAGRRWPDATMAALSQLIARDHCGPERARQLLAGVVAIHAHRVPALRPWIAAPAWKVLSVAAAQYITMRDCAVTSELPAVLAAPPWRGKLPAFWTPLVWTRPLLAAGGKALPDDAMDALGAMLRFPDPDGVHAGVTQLKQACTPDSLADFAWELFRAWTEDGARGKEIWAFHALGLLGNDESARRLTRLLRAWPGQGLHARAVIGLDVLARIGSDIALMLLNGVAQKLKFKPLQDRAREKIAQIADLRGLTREELQDRLAPDLGLDEQGTLLLDFGPRQFHAGFDETLTPFVRAADGTRSADLPKPKKSDDADLATAAVKRFKLLKKDAYTIAGQQVLRLELAMCAQRRWPVQVFYDCVVRHPLVRHLAQRLVWGVYDAAGGRLQACFRVTPEGALSDAADDAFTLPQGDGAVVGIPHALHLAPADANAFARLFADYELLQPFVQIGRDTHILDEGEEKRHALGRWYGEVVPTGSLLGLLEQGWRRGPMQDGGALLEIARDLGGGYAAALDFAPGILAGMPGENAQQTLGSVVIWRPGQDGTRDSAPLSSLDAAVVSELIGDMARLCA</sequence>
<dbReference type="Proteomes" id="UP000610594">
    <property type="component" value="Unassembled WGS sequence"/>
</dbReference>
<evidence type="ECO:0000313" key="2">
    <source>
        <dbReference type="EMBL" id="NHZ63715.1"/>
    </source>
</evidence>
<protein>
    <submittedName>
        <fullName evidence="2">DUF4132 domain-containing protein</fullName>
    </submittedName>
</protein>
<accession>A0ABX0MSX7</accession>
<evidence type="ECO:0000313" key="3">
    <source>
        <dbReference type="Proteomes" id="UP000610594"/>
    </source>
</evidence>
<comment type="caution">
    <text evidence="2">The sequence shown here is derived from an EMBL/GenBank/DDBJ whole genome shotgun (WGS) entry which is preliminary data.</text>
</comment>
<dbReference type="RefSeq" id="WP_167237802.1">
    <property type="nucleotide sequence ID" value="NZ_WHJF01000037.1"/>
</dbReference>
<proteinExistence type="predicted"/>
<feature type="domain" description="DUF4132" evidence="1">
    <location>
        <begin position="626"/>
        <end position="813"/>
    </location>
</feature>
<name>A0ABX0MSX7_9BURK</name>